<dbReference type="NCBIfam" id="TIGR00103">
    <property type="entry name" value="DNA_YbaB_EbfC"/>
    <property type="match status" value="1"/>
</dbReference>
<keyword evidence="4" id="KW-1185">Reference proteome</keyword>
<evidence type="ECO:0000313" key="4">
    <source>
        <dbReference type="Proteomes" id="UP000018680"/>
    </source>
</evidence>
<comment type="subcellular location">
    <subcellularLocation>
        <location evidence="2">Cytoplasm</location>
        <location evidence="2">Nucleoid</location>
    </subcellularLocation>
</comment>
<dbReference type="GO" id="GO:0003677">
    <property type="term" value="F:DNA binding"/>
    <property type="evidence" value="ECO:0007669"/>
    <property type="project" value="UniProtKB-UniRule"/>
</dbReference>
<dbReference type="AlphaFoldDB" id="V5WNK0"/>
<organism evidence="3 4">
    <name type="scientific">Salinispira pacifica</name>
    <dbReference type="NCBI Taxonomy" id="1307761"/>
    <lineage>
        <taxon>Bacteria</taxon>
        <taxon>Pseudomonadati</taxon>
        <taxon>Spirochaetota</taxon>
        <taxon>Spirochaetia</taxon>
        <taxon>Spirochaetales</taxon>
        <taxon>Spirochaetaceae</taxon>
        <taxon>Salinispira</taxon>
    </lineage>
</organism>
<dbReference type="KEGG" id="slr:L21SP2_3498"/>
<keyword evidence="2" id="KW-0963">Cytoplasm</keyword>
<evidence type="ECO:0000256" key="1">
    <source>
        <dbReference type="ARBA" id="ARBA00023125"/>
    </source>
</evidence>
<gene>
    <name evidence="3" type="ORF">L21SP2_3498</name>
</gene>
<dbReference type="STRING" id="1307761.L21SP2_3498"/>
<dbReference type="Proteomes" id="UP000018680">
    <property type="component" value="Chromosome"/>
</dbReference>
<dbReference type="PANTHER" id="PTHR33449">
    <property type="entry name" value="NUCLEOID-ASSOCIATED PROTEIN YBAB"/>
    <property type="match status" value="1"/>
</dbReference>
<comment type="function">
    <text evidence="2">Binds to DNA and alters its conformation. May be involved in regulation of gene expression, nucleoid organization and DNA protection.</text>
</comment>
<accession>V5WNK0</accession>
<dbReference type="EMBL" id="CP006939">
    <property type="protein sequence ID" value="AHC16834.1"/>
    <property type="molecule type" value="Genomic_DNA"/>
</dbReference>
<evidence type="ECO:0000313" key="3">
    <source>
        <dbReference type="EMBL" id="AHC16834.1"/>
    </source>
</evidence>
<dbReference type="Pfam" id="PF02575">
    <property type="entry name" value="YbaB_DNA_bd"/>
    <property type="match status" value="1"/>
</dbReference>
<dbReference type="OrthoDB" id="9795263at2"/>
<dbReference type="InterPro" id="IPR004401">
    <property type="entry name" value="YbaB/EbfC"/>
</dbReference>
<proteinExistence type="inferred from homology"/>
<name>V5WNK0_9SPIO</name>
<reference evidence="3 4" key="1">
    <citation type="journal article" date="2015" name="Stand. Genomic Sci.">
        <title>Complete genome sequence and description of Salinispira pacifica gen. nov., sp. nov., a novel spirochaete isolated form a hypersaline microbial mat.</title>
        <authorList>
            <person name="Ben Hania W."/>
            <person name="Joseph M."/>
            <person name="Schumann P."/>
            <person name="Bunk B."/>
            <person name="Fiebig A."/>
            <person name="Sproer C."/>
            <person name="Klenk H.P."/>
            <person name="Fardeau M.L."/>
            <person name="Spring S."/>
        </authorList>
    </citation>
    <scope>NUCLEOTIDE SEQUENCE [LARGE SCALE GENOMIC DNA]</scope>
    <source>
        <strain evidence="3 4">L21-RPul-D2</strain>
    </source>
</reference>
<keyword evidence="1 2" id="KW-0238">DNA-binding</keyword>
<dbReference type="InterPro" id="IPR036894">
    <property type="entry name" value="YbaB-like_sf"/>
</dbReference>
<dbReference type="PIRSF" id="PIRSF004555">
    <property type="entry name" value="UCP004555"/>
    <property type="match status" value="1"/>
</dbReference>
<dbReference type="eggNOG" id="COG0718">
    <property type="taxonomic scope" value="Bacteria"/>
</dbReference>
<comment type="subunit">
    <text evidence="2">Homodimer.</text>
</comment>
<comment type="similarity">
    <text evidence="2">Belongs to the YbaB/EbfC family.</text>
</comment>
<dbReference type="GO" id="GO:0043590">
    <property type="term" value="C:bacterial nucleoid"/>
    <property type="evidence" value="ECO:0007669"/>
    <property type="project" value="UniProtKB-UniRule"/>
</dbReference>
<dbReference type="HOGENOM" id="CLU_140930_4_1_12"/>
<dbReference type="HAMAP" id="MF_00274">
    <property type="entry name" value="DNA_YbaB_EbfC"/>
    <property type="match status" value="1"/>
</dbReference>
<dbReference type="PATRIC" id="fig|1307761.3.peg.3487"/>
<dbReference type="PANTHER" id="PTHR33449:SF1">
    <property type="entry name" value="NUCLEOID-ASSOCIATED PROTEIN YBAB"/>
    <property type="match status" value="1"/>
</dbReference>
<protein>
    <recommendedName>
        <fullName evidence="2">Nucleoid-associated protein L21SP2_3498</fullName>
    </recommendedName>
</protein>
<evidence type="ECO:0000256" key="2">
    <source>
        <dbReference type="HAMAP-Rule" id="MF_00274"/>
    </source>
</evidence>
<dbReference type="Gene3D" id="3.30.1310.10">
    <property type="entry name" value="Nucleoid-associated protein YbaB-like domain"/>
    <property type="match status" value="1"/>
</dbReference>
<dbReference type="GO" id="GO:0005829">
    <property type="term" value="C:cytosol"/>
    <property type="evidence" value="ECO:0007669"/>
    <property type="project" value="TreeGrafter"/>
</dbReference>
<dbReference type="SUPFAM" id="SSF82607">
    <property type="entry name" value="YbaB-like"/>
    <property type="match status" value="1"/>
</dbReference>
<sequence>MNPMDLLKNFGNIQEKLKESQEKMKSIRVTGSAGGDMVRVELSGDMAITGITISPEAVDPDDIDMLQDLIRAAHADALTKIREKLSEEMGSLTGGMDIPPGFMG</sequence>